<dbReference type="EMBL" id="CP015249">
    <property type="protein sequence ID" value="ANB17221.1"/>
    <property type="molecule type" value="Genomic_DNA"/>
</dbReference>
<accession>A0A160DTD6</accession>
<proteinExistence type="predicted"/>
<sequence length="91" mass="9477">MCHAAKLPDCAAPHQLRAAQHAETTRFTNGFQIRDLAMTRRARGGPAGHGNGGRHGAATGGFAADDRGCGRRRSRAGPAARGLTSPCSGRR</sequence>
<evidence type="ECO:0000256" key="1">
    <source>
        <dbReference type="SAM" id="MobiDB-lite"/>
    </source>
</evidence>
<dbReference type="KEGG" id="dko:I596_1191"/>
<feature type="compositionally biased region" description="Gly residues" evidence="1">
    <location>
        <begin position="45"/>
        <end position="59"/>
    </location>
</feature>
<evidence type="ECO:0000313" key="2">
    <source>
        <dbReference type="EMBL" id="ANB17221.1"/>
    </source>
</evidence>
<protein>
    <submittedName>
        <fullName evidence="2">Uncharacterized protein</fullName>
    </submittedName>
</protein>
<keyword evidence="3" id="KW-1185">Reference proteome</keyword>
<gene>
    <name evidence="2" type="ORF">I596_1191</name>
</gene>
<organism evidence="2 3">
    <name type="scientific">Dokdonella koreensis DS-123</name>
    <dbReference type="NCBI Taxonomy" id="1300342"/>
    <lineage>
        <taxon>Bacteria</taxon>
        <taxon>Pseudomonadati</taxon>
        <taxon>Pseudomonadota</taxon>
        <taxon>Gammaproteobacteria</taxon>
        <taxon>Lysobacterales</taxon>
        <taxon>Rhodanobacteraceae</taxon>
        <taxon>Dokdonella</taxon>
    </lineage>
</organism>
<dbReference type="AlphaFoldDB" id="A0A160DTD6"/>
<feature type="region of interest" description="Disordered" evidence="1">
    <location>
        <begin position="42"/>
        <end position="91"/>
    </location>
</feature>
<dbReference type="Proteomes" id="UP000076830">
    <property type="component" value="Chromosome"/>
</dbReference>
<name>A0A160DTD6_9GAMM</name>
<reference evidence="2 3" key="1">
    <citation type="submission" date="2016-04" db="EMBL/GenBank/DDBJ databases">
        <title>Complete genome sequence of Dokdonella koreensis DS-123T.</title>
        <authorList>
            <person name="Kim J.F."/>
            <person name="Lee H."/>
            <person name="Kwak M.-J."/>
        </authorList>
    </citation>
    <scope>NUCLEOTIDE SEQUENCE [LARGE SCALE GENOMIC DNA]</scope>
    <source>
        <strain evidence="2 3">DS-123</strain>
    </source>
</reference>
<evidence type="ECO:0000313" key="3">
    <source>
        <dbReference type="Proteomes" id="UP000076830"/>
    </source>
</evidence>